<evidence type="ECO:0000313" key="3">
    <source>
        <dbReference type="Proteomes" id="UP000320042"/>
    </source>
</evidence>
<dbReference type="RefSeq" id="WP_146380423.1">
    <property type="nucleotide sequence ID" value="NZ_VOEJ01000001.1"/>
</dbReference>
<proteinExistence type="inferred from homology"/>
<dbReference type="PANTHER" id="PTHR36842:SF1">
    <property type="entry name" value="PROTEIN TOLB"/>
    <property type="match status" value="1"/>
</dbReference>
<dbReference type="SUPFAM" id="SSF82171">
    <property type="entry name" value="DPP6 N-terminal domain-like"/>
    <property type="match status" value="1"/>
</dbReference>
<protein>
    <submittedName>
        <fullName evidence="2">Transporter</fullName>
    </submittedName>
</protein>
<accession>A0A563UJR1</accession>
<evidence type="ECO:0000256" key="1">
    <source>
        <dbReference type="ARBA" id="ARBA00009820"/>
    </source>
</evidence>
<name>A0A563UJR1_9SPHI</name>
<gene>
    <name evidence="2" type="ORF">FPZ43_03370</name>
</gene>
<dbReference type="Pfam" id="PF07676">
    <property type="entry name" value="PD40"/>
    <property type="match status" value="2"/>
</dbReference>
<dbReference type="Gene3D" id="2.120.10.30">
    <property type="entry name" value="TolB, C-terminal domain"/>
    <property type="match status" value="1"/>
</dbReference>
<dbReference type="OrthoDB" id="8432779at2"/>
<dbReference type="PANTHER" id="PTHR36842">
    <property type="entry name" value="PROTEIN TOLB HOMOLOG"/>
    <property type="match status" value="1"/>
</dbReference>
<reference evidence="2 3" key="1">
    <citation type="submission" date="2019-07" db="EMBL/GenBank/DDBJ databases">
        <authorList>
            <person name="Kim J."/>
        </authorList>
    </citation>
    <scope>NUCLEOTIDE SEQUENCE [LARGE SCALE GENOMIC DNA]</scope>
    <source>
        <strain evidence="3">dk17</strain>
    </source>
</reference>
<keyword evidence="3" id="KW-1185">Reference proteome</keyword>
<dbReference type="InterPro" id="IPR011659">
    <property type="entry name" value="WD40"/>
</dbReference>
<sequence>MRKLTLLKPTLVVLIYFVCPEMLSARSKPDTTSVIQLLDVETGKIDTLLSLKQHIEAPNWHPDNYLIVNSKGKLYQLDIASKQLTEINTGFANECNNDHGLSPDKKWLAISHNARNDTSRKGYKSAVYILPVKGGQPRRITPGVPSYWHGWSADGKTLAYCAERNGNYDIYTINTKGGKETRITTAEGLDDGPDYSPDGKFIYFNSYRTGHMQVWRMLADGRKPEQLTFDENSNWFPHPSPDGKSIVYIAYTSDEKQNHLFGKNVKLRLLNPVTKAIKDITPVFFGGQGTINVNSWAPDSRHLAFVSYIVK</sequence>
<comment type="caution">
    <text evidence="2">The sequence shown here is derived from an EMBL/GenBank/DDBJ whole genome shotgun (WGS) entry which is preliminary data.</text>
</comment>
<dbReference type="Proteomes" id="UP000320042">
    <property type="component" value="Unassembled WGS sequence"/>
</dbReference>
<dbReference type="AlphaFoldDB" id="A0A563UJR1"/>
<dbReference type="EMBL" id="VOEJ01000001">
    <property type="protein sequence ID" value="TWR31526.1"/>
    <property type="molecule type" value="Genomic_DNA"/>
</dbReference>
<organism evidence="2 3">
    <name type="scientific">Mucilaginibacter pallidiroseus</name>
    <dbReference type="NCBI Taxonomy" id="2599295"/>
    <lineage>
        <taxon>Bacteria</taxon>
        <taxon>Pseudomonadati</taxon>
        <taxon>Bacteroidota</taxon>
        <taxon>Sphingobacteriia</taxon>
        <taxon>Sphingobacteriales</taxon>
        <taxon>Sphingobacteriaceae</taxon>
        <taxon>Mucilaginibacter</taxon>
    </lineage>
</organism>
<dbReference type="InterPro" id="IPR011042">
    <property type="entry name" value="6-blade_b-propeller_TolB-like"/>
</dbReference>
<comment type="similarity">
    <text evidence="1">Belongs to the TolB family.</text>
</comment>
<evidence type="ECO:0000313" key="2">
    <source>
        <dbReference type="EMBL" id="TWR31526.1"/>
    </source>
</evidence>